<accession>A0A5C6ALU1</accession>
<name>A0A5C6ALU1_9BACT</name>
<evidence type="ECO:0000313" key="3">
    <source>
        <dbReference type="Proteomes" id="UP000317421"/>
    </source>
</evidence>
<comment type="caution">
    <text evidence="2">The sequence shown here is derived from an EMBL/GenBank/DDBJ whole genome shotgun (WGS) entry which is preliminary data.</text>
</comment>
<reference evidence="2 3" key="1">
    <citation type="submission" date="2019-02" db="EMBL/GenBank/DDBJ databases">
        <title>Deep-cultivation of Planctomycetes and their phenomic and genomic characterization uncovers novel biology.</title>
        <authorList>
            <person name="Wiegand S."/>
            <person name="Jogler M."/>
            <person name="Boedeker C."/>
            <person name="Pinto D."/>
            <person name="Vollmers J."/>
            <person name="Rivas-Marin E."/>
            <person name="Kohn T."/>
            <person name="Peeters S.H."/>
            <person name="Heuer A."/>
            <person name="Rast P."/>
            <person name="Oberbeckmann S."/>
            <person name="Bunk B."/>
            <person name="Jeske O."/>
            <person name="Meyerdierks A."/>
            <person name="Storesund J.E."/>
            <person name="Kallscheuer N."/>
            <person name="Luecker S."/>
            <person name="Lage O.M."/>
            <person name="Pohl T."/>
            <person name="Merkel B.J."/>
            <person name="Hornburger P."/>
            <person name="Mueller R.-W."/>
            <person name="Bruemmer F."/>
            <person name="Labrenz M."/>
            <person name="Spormann A.M."/>
            <person name="Op Den Camp H."/>
            <person name="Overmann J."/>
            <person name="Amann R."/>
            <person name="Jetten M.S.M."/>
            <person name="Mascher T."/>
            <person name="Medema M.H."/>
            <person name="Devos D.P."/>
            <person name="Kaster A.-K."/>
            <person name="Ovreas L."/>
            <person name="Rohde M."/>
            <person name="Galperin M.Y."/>
            <person name="Jogler C."/>
        </authorList>
    </citation>
    <scope>NUCLEOTIDE SEQUENCE [LARGE SCALE GENOMIC DNA]</scope>
    <source>
        <strain evidence="2 3">Pla108</strain>
    </source>
</reference>
<keyword evidence="1" id="KW-0472">Membrane</keyword>
<dbReference type="EMBL" id="SJPR01000001">
    <property type="protein sequence ID" value="TWU00239.1"/>
    <property type="molecule type" value="Genomic_DNA"/>
</dbReference>
<gene>
    <name evidence="2" type="ORF">Pla108_11860</name>
</gene>
<sequence length="263" mass="28683">MTPMDDSQSDLWRRLDAFQLDDPAASLPFSRRLARENGWDVGFARRVVDEYKRFVFLAMTAGHEVTPSDEVDQAWHLHLTYTRSYWGELCGAVLGRPLHHGPTKGGHAEGARFEDQYERTLASYRAAFDADAPSDIWPPSAVRFGEAADFVRVNRQRTWLVTKPWRSLPSKGHVVFCSLAAAPPLLLAKANWFLWAVGGYVVLALLYKVFANRRRGRGGNRRRLPGGDTGCDSGSGDGVGITFDSDSGCGGGGCGGCGGCGGD</sequence>
<keyword evidence="3" id="KW-1185">Reference proteome</keyword>
<keyword evidence="1" id="KW-1133">Transmembrane helix</keyword>
<feature type="transmembrane region" description="Helical" evidence="1">
    <location>
        <begin position="192"/>
        <end position="211"/>
    </location>
</feature>
<keyword evidence="1" id="KW-0812">Transmembrane</keyword>
<dbReference type="Proteomes" id="UP000317421">
    <property type="component" value="Unassembled WGS sequence"/>
</dbReference>
<evidence type="ECO:0008006" key="4">
    <source>
        <dbReference type="Google" id="ProtNLM"/>
    </source>
</evidence>
<evidence type="ECO:0000313" key="2">
    <source>
        <dbReference type="EMBL" id="TWU00239.1"/>
    </source>
</evidence>
<dbReference type="AlphaFoldDB" id="A0A5C6ALU1"/>
<evidence type="ECO:0000256" key="1">
    <source>
        <dbReference type="SAM" id="Phobius"/>
    </source>
</evidence>
<proteinExistence type="predicted"/>
<organism evidence="2 3">
    <name type="scientific">Botrimarina colliarenosi</name>
    <dbReference type="NCBI Taxonomy" id="2528001"/>
    <lineage>
        <taxon>Bacteria</taxon>
        <taxon>Pseudomonadati</taxon>
        <taxon>Planctomycetota</taxon>
        <taxon>Planctomycetia</taxon>
        <taxon>Pirellulales</taxon>
        <taxon>Lacipirellulaceae</taxon>
        <taxon>Botrimarina</taxon>
    </lineage>
</organism>
<protein>
    <recommendedName>
        <fullName evidence="4">TIGR04222 domain-containing membrane protein</fullName>
    </recommendedName>
</protein>